<evidence type="ECO:0000313" key="5">
    <source>
        <dbReference type="EMBL" id="MFD1785240.1"/>
    </source>
</evidence>
<comment type="caution">
    <text evidence="5">The sequence shown here is derived from an EMBL/GenBank/DDBJ whole genome shotgun (WGS) entry which is preliminary data.</text>
</comment>
<dbReference type="Proteomes" id="UP001597237">
    <property type="component" value="Unassembled WGS sequence"/>
</dbReference>
<dbReference type="EMBL" id="JBHUEY010000006">
    <property type="protein sequence ID" value="MFD1785240.1"/>
    <property type="molecule type" value="Genomic_DNA"/>
</dbReference>
<dbReference type="InterPro" id="IPR011990">
    <property type="entry name" value="TPR-like_helical_dom_sf"/>
</dbReference>
<protein>
    <submittedName>
        <fullName evidence="5">Tetratricopeptide repeat protein</fullName>
    </submittedName>
</protein>
<dbReference type="Gene3D" id="1.25.40.10">
    <property type="entry name" value="Tetratricopeptide repeat domain"/>
    <property type="match status" value="1"/>
</dbReference>
<feature type="region of interest" description="Disordered" evidence="2">
    <location>
        <begin position="228"/>
        <end position="253"/>
    </location>
</feature>
<accession>A0ABW4N979</accession>
<reference evidence="6" key="1">
    <citation type="journal article" date="2019" name="Int. J. Syst. Evol. Microbiol.">
        <title>The Global Catalogue of Microorganisms (GCM) 10K type strain sequencing project: providing services to taxonomists for standard genome sequencing and annotation.</title>
        <authorList>
            <consortium name="The Broad Institute Genomics Platform"/>
            <consortium name="The Broad Institute Genome Sequencing Center for Infectious Disease"/>
            <person name="Wu L."/>
            <person name="Ma J."/>
        </authorList>
    </citation>
    <scope>NUCLEOTIDE SEQUENCE [LARGE SCALE GENOMIC DNA]</scope>
    <source>
        <strain evidence="6">DFY28</strain>
    </source>
</reference>
<evidence type="ECO:0000256" key="3">
    <source>
        <dbReference type="SAM" id="Phobius"/>
    </source>
</evidence>
<feature type="domain" description="Ancillary SecYEG translocon subunit/Cell division coordinator CpoB TPR" evidence="4">
    <location>
        <begin position="27"/>
        <end position="189"/>
    </location>
</feature>
<sequence length="253" mass="27153">MVDLFEEVEEQLRSDRYKALAFKALPWVLGALAAALLIAFGVWGLQEYRQRAAAGASEQYAAAMEALQQGRTEEADRLFGEVADSPSRAYKALALLQQGGIRMTEGKRDEAVKLFDQAAAAAPDELLGDAARLKSAFALMDSAPLAQLQERLEPLSEEDRPYRILAEEALAFAKLSAGDLQGARKDFSALKDLLDAPEGVRQRAEGAVELIDSGTAKALPETLKAAAALPDPQLAPRAPTAPAAPQQQAPRTQ</sequence>
<evidence type="ECO:0000256" key="1">
    <source>
        <dbReference type="PROSITE-ProRule" id="PRU00339"/>
    </source>
</evidence>
<dbReference type="RefSeq" id="WP_377282192.1">
    <property type="nucleotide sequence ID" value="NZ_JBHRSI010000005.1"/>
</dbReference>
<keyword evidence="1" id="KW-0802">TPR repeat</keyword>
<evidence type="ECO:0000259" key="4">
    <source>
        <dbReference type="Pfam" id="PF09976"/>
    </source>
</evidence>
<proteinExistence type="predicted"/>
<name>A0ABW4N979_9CAUL</name>
<keyword evidence="3" id="KW-1133">Transmembrane helix</keyword>
<dbReference type="SUPFAM" id="SSF48452">
    <property type="entry name" value="TPR-like"/>
    <property type="match status" value="1"/>
</dbReference>
<feature type="transmembrane region" description="Helical" evidence="3">
    <location>
        <begin position="24"/>
        <end position="45"/>
    </location>
</feature>
<dbReference type="Pfam" id="PF09976">
    <property type="entry name" value="TPR_21"/>
    <property type="match status" value="1"/>
</dbReference>
<dbReference type="PROSITE" id="PS50005">
    <property type="entry name" value="TPR"/>
    <property type="match status" value="1"/>
</dbReference>
<gene>
    <name evidence="5" type="ORF">ACFSC0_17700</name>
</gene>
<feature type="repeat" description="TPR" evidence="1">
    <location>
        <begin position="92"/>
        <end position="125"/>
    </location>
</feature>
<keyword evidence="3" id="KW-0812">Transmembrane</keyword>
<keyword evidence="6" id="KW-1185">Reference proteome</keyword>
<evidence type="ECO:0000313" key="6">
    <source>
        <dbReference type="Proteomes" id="UP001597237"/>
    </source>
</evidence>
<dbReference type="InterPro" id="IPR019734">
    <property type="entry name" value="TPR_rpt"/>
</dbReference>
<dbReference type="InterPro" id="IPR018704">
    <property type="entry name" value="SecYEG/CpoB_TPR"/>
</dbReference>
<organism evidence="5 6">
    <name type="scientific">Phenylobacterium terrae</name>
    <dbReference type="NCBI Taxonomy" id="2665495"/>
    <lineage>
        <taxon>Bacteria</taxon>
        <taxon>Pseudomonadati</taxon>
        <taxon>Pseudomonadota</taxon>
        <taxon>Alphaproteobacteria</taxon>
        <taxon>Caulobacterales</taxon>
        <taxon>Caulobacteraceae</taxon>
        <taxon>Phenylobacterium</taxon>
    </lineage>
</organism>
<keyword evidence="3" id="KW-0472">Membrane</keyword>
<evidence type="ECO:0000256" key="2">
    <source>
        <dbReference type="SAM" id="MobiDB-lite"/>
    </source>
</evidence>